<dbReference type="SUPFAM" id="SSF52047">
    <property type="entry name" value="RNI-like"/>
    <property type="match status" value="1"/>
</dbReference>
<feature type="compositionally biased region" description="Polar residues" evidence="1">
    <location>
        <begin position="36"/>
        <end position="50"/>
    </location>
</feature>
<dbReference type="EMBL" id="MU866454">
    <property type="protein sequence ID" value="KAK4172195.1"/>
    <property type="molecule type" value="Genomic_DNA"/>
</dbReference>
<dbReference type="InterPro" id="IPR032675">
    <property type="entry name" value="LRR_dom_sf"/>
</dbReference>
<evidence type="ECO:0000313" key="3">
    <source>
        <dbReference type="Proteomes" id="UP001302321"/>
    </source>
</evidence>
<feature type="compositionally biased region" description="Low complexity" evidence="1">
    <location>
        <begin position="513"/>
        <end position="536"/>
    </location>
</feature>
<feature type="compositionally biased region" description="Basic residues" evidence="1">
    <location>
        <begin position="1"/>
        <end position="11"/>
    </location>
</feature>
<reference evidence="2" key="2">
    <citation type="submission" date="2023-05" db="EMBL/GenBank/DDBJ databases">
        <authorList>
            <consortium name="Lawrence Berkeley National Laboratory"/>
            <person name="Steindorff A."/>
            <person name="Hensen N."/>
            <person name="Bonometti L."/>
            <person name="Westerberg I."/>
            <person name="Brannstrom I.O."/>
            <person name="Guillou S."/>
            <person name="Cros-Aarteil S."/>
            <person name="Calhoun S."/>
            <person name="Haridas S."/>
            <person name="Kuo A."/>
            <person name="Mondo S."/>
            <person name="Pangilinan J."/>
            <person name="Riley R."/>
            <person name="Labutti K."/>
            <person name="Andreopoulos B."/>
            <person name="Lipzen A."/>
            <person name="Chen C."/>
            <person name="Yanf M."/>
            <person name="Daum C."/>
            <person name="Ng V."/>
            <person name="Clum A."/>
            <person name="Ohm R."/>
            <person name="Martin F."/>
            <person name="Silar P."/>
            <person name="Natvig D."/>
            <person name="Lalanne C."/>
            <person name="Gautier V."/>
            <person name="Ament-Velasquez S.L."/>
            <person name="Kruys A."/>
            <person name="Hutchinson M.I."/>
            <person name="Powell A.J."/>
            <person name="Barry K."/>
            <person name="Miller A.N."/>
            <person name="Grigoriev I.V."/>
            <person name="Debuchy R."/>
            <person name="Gladieux P."/>
            <person name="Thoren M.H."/>
            <person name="Johannesson H."/>
        </authorList>
    </citation>
    <scope>NUCLEOTIDE SEQUENCE</scope>
    <source>
        <strain evidence="2">CBS 892.96</strain>
    </source>
</reference>
<proteinExistence type="predicted"/>
<sequence length="716" mass="78454">MKFFTRKKNKNKSVGGGGNDNGGAAAHYGGDPRLNSDYSATPRSNLNSNYDPRDYQLAGQGFRPMATGYSPQLIARLPEGVLRGIFGFVCPHATDDSYETFEGSSFVGEEERCMLCDMRDLAHCVAVNRRWRGEGVKVLYHSIRLDPVHYCPLEPLLSDRRKRRSFFDRNGSPEDPCSTRLKLLCRTLREDPVRRGALVQYLKMPYMLREAAQADLARTIAVTPQLRYVDLPEGLFTDEPNFVTLRLEVQARCLELRKMSYMRGSENSLQALATGRVWTRLEVLELNRIGMDGGMLRLVLGGLGQLKALKMSEMEAGDEVFSSGWEEQLPPFPRTIEELILTDCKNITSEGLRSWLSSSPEPRERLRVLTLNNTGVKVWGLQSIVGLARGLKHLSIVEKVTVAMPNTSHDLLQPLRSTSLETLRYEITSASSSSTKKYGSPPHNSSGVTASYYSHLASSLLAGGLPSLRSAYVRDPNFPDLLLGLPPLPMPAFADGGIAHRPGSSGSLGGGPFSSSPSSKPQNFGGLPPLQPGSLPNTNNNPFLPGHQRQQNSLNSLNIPFGQQNQHPNRFSSNNPFASLSSSHNGFLNLPAKLEVFTKSEDDDQLNWNFVKIGGGGGRRPGASNKGERPLSSYGLGADIIGDPGGWSSGAGARRSVFVSGNQGQGGGGGGGCFLAVPSESRGRRQQEEEQEQPEEWPRPRTANGESKRERLDLWR</sequence>
<feature type="region of interest" description="Disordered" evidence="1">
    <location>
        <begin position="658"/>
        <end position="716"/>
    </location>
</feature>
<dbReference type="Proteomes" id="UP001302321">
    <property type="component" value="Unassembled WGS sequence"/>
</dbReference>
<comment type="caution">
    <text evidence="2">The sequence shown here is derived from an EMBL/GenBank/DDBJ whole genome shotgun (WGS) entry which is preliminary data.</text>
</comment>
<evidence type="ECO:0000256" key="1">
    <source>
        <dbReference type="SAM" id="MobiDB-lite"/>
    </source>
</evidence>
<feature type="compositionally biased region" description="Polar residues" evidence="1">
    <location>
        <begin position="537"/>
        <end position="551"/>
    </location>
</feature>
<feature type="compositionally biased region" description="Gly residues" evidence="1">
    <location>
        <begin position="663"/>
        <end position="673"/>
    </location>
</feature>
<evidence type="ECO:0000313" key="2">
    <source>
        <dbReference type="EMBL" id="KAK4172195.1"/>
    </source>
</evidence>
<keyword evidence="3" id="KW-1185">Reference proteome</keyword>
<accession>A0AAN7A3P3</accession>
<organism evidence="2 3">
    <name type="scientific">Triangularia setosa</name>
    <dbReference type="NCBI Taxonomy" id="2587417"/>
    <lineage>
        <taxon>Eukaryota</taxon>
        <taxon>Fungi</taxon>
        <taxon>Dikarya</taxon>
        <taxon>Ascomycota</taxon>
        <taxon>Pezizomycotina</taxon>
        <taxon>Sordariomycetes</taxon>
        <taxon>Sordariomycetidae</taxon>
        <taxon>Sordariales</taxon>
        <taxon>Podosporaceae</taxon>
        <taxon>Triangularia</taxon>
    </lineage>
</organism>
<dbReference type="AlphaFoldDB" id="A0AAN7A3P3"/>
<name>A0AAN7A3P3_9PEZI</name>
<feature type="compositionally biased region" description="Basic and acidic residues" evidence="1">
    <location>
        <begin position="706"/>
        <end position="716"/>
    </location>
</feature>
<feature type="region of interest" description="Disordered" evidence="1">
    <location>
        <begin position="496"/>
        <end position="551"/>
    </location>
</feature>
<dbReference type="Gene3D" id="3.80.10.10">
    <property type="entry name" value="Ribonuclease Inhibitor"/>
    <property type="match status" value="1"/>
</dbReference>
<reference evidence="2" key="1">
    <citation type="journal article" date="2023" name="Mol. Phylogenet. Evol.">
        <title>Genome-scale phylogeny and comparative genomics of the fungal order Sordariales.</title>
        <authorList>
            <person name="Hensen N."/>
            <person name="Bonometti L."/>
            <person name="Westerberg I."/>
            <person name="Brannstrom I.O."/>
            <person name="Guillou S."/>
            <person name="Cros-Aarteil S."/>
            <person name="Calhoun S."/>
            <person name="Haridas S."/>
            <person name="Kuo A."/>
            <person name="Mondo S."/>
            <person name="Pangilinan J."/>
            <person name="Riley R."/>
            <person name="LaButti K."/>
            <person name="Andreopoulos B."/>
            <person name="Lipzen A."/>
            <person name="Chen C."/>
            <person name="Yan M."/>
            <person name="Daum C."/>
            <person name="Ng V."/>
            <person name="Clum A."/>
            <person name="Steindorff A."/>
            <person name="Ohm R.A."/>
            <person name="Martin F."/>
            <person name="Silar P."/>
            <person name="Natvig D.O."/>
            <person name="Lalanne C."/>
            <person name="Gautier V."/>
            <person name="Ament-Velasquez S.L."/>
            <person name="Kruys A."/>
            <person name="Hutchinson M.I."/>
            <person name="Powell A.J."/>
            <person name="Barry K."/>
            <person name="Miller A.N."/>
            <person name="Grigoriev I.V."/>
            <person name="Debuchy R."/>
            <person name="Gladieux P."/>
            <person name="Hiltunen Thoren M."/>
            <person name="Johannesson H."/>
        </authorList>
    </citation>
    <scope>NUCLEOTIDE SEQUENCE</scope>
    <source>
        <strain evidence="2">CBS 892.96</strain>
    </source>
</reference>
<protein>
    <submittedName>
        <fullName evidence="2">Uncharacterized protein</fullName>
    </submittedName>
</protein>
<gene>
    <name evidence="2" type="ORF">QBC36DRAFT_79583</name>
</gene>
<feature type="region of interest" description="Disordered" evidence="1">
    <location>
        <begin position="1"/>
        <end position="50"/>
    </location>
</feature>